<dbReference type="UniPathway" id="UPA00606"/>
<dbReference type="RefSeq" id="WP_182582138.1">
    <property type="nucleotide sequence ID" value="NZ_JABVCQ010000003.1"/>
</dbReference>
<dbReference type="HAMAP" id="MF_01963">
    <property type="entry name" value="MTAP"/>
    <property type="match status" value="1"/>
</dbReference>
<feature type="binding site" evidence="3">
    <location>
        <begin position="52"/>
        <end position="53"/>
    </location>
    <ligand>
        <name>phosphate</name>
        <dbReference type="ChEBI" id="CHEBI:43474"/>
    </ligand>
</feature>
<accession>A0A839HCN3</accession>
<dbReference type="GO" id="GO:0019509">
    <property type="term" value="P:L-methionine salvage from methylthioadenosine"/>
    <property type="evidence" value="ECO:0007669"/>
    <property type="project" value="TreeGrafter"/>
</dbReference>
<evidence type="ECO:0000259" key="4">
    <source>
        <dbReference type="Pfam" id="PF01048"/>
    </source>
</evidence>
<feature type="site" description="Important for substrate specificity" evidence="3">
    <location>
        <position position="172"/>
    </location>
</feature>
<dbReference type="PANTHER" id="PTHR42679">
    <property type="entry name" value="S-METHYL-5'-THIOADENOSINE PHOSPHORYLASE"/>
    <property type="match status" value="1"/>
</dbReference>
<dbReference type="InterPro" id="IPR035994">
    <property type="entry name" value="Nucleoside_phosphorylase_sf"/>
</dbReference>
<feature type="binding site" evidence="3">
    <location>
        <begin position="214"/>
        <end position="216"/>
    </location>
    <ligand>
        <name>substrate</name>
    </ligand>
</feature>
<keyword evidence="6" id="KW-1185">Reference proteome</keyword>
<dbReference type="Gene3D" id="3.40.50.1580">
    <property type="entry name" value="Nucleoside phosphorylase domain"/>
    <property type="match status" value="1"/>
</dbReference>
<comment type="function">
    <text evidence="3">Catalyzes the reversible phosphorylation of S-methyl-5'-thioinosine (MTI) to hypoxanthine and 5-methylthioribose-1-phosphate. Involved in the breakdown of S-methyl-5'-thioadenosine (MTA), a major by-product of polyamine biosynthesis. Catabolism of (MTA) occurs via deamination to MTI and phosphorolysis to hypoxanthine.</text>
</comment>
<keyword evidence="1 3" id="KW-0328">Glycosyltransferase</keyword>
<dbReference type="Pfam" id="PF01048">
    <property type="entry name" value="PNP_UDP_1"/>
    <property type="match status" value="1"/>
</dbReference>
<keyword evidence="2 3" id="KW-0808">Transferase</keyword>
<evidence type="ECO:0000256" key="3">
    <source>
        <dbReference type="HAMAP-Rule" id="MF_01963"/>
    </source>
</evidence>
<evidence type="ECO:0000313" key="5">
    <source>
        <dbReference type="EMBL" id="MBB1125028.1"/>
    </source>
</evidence>
<protein>
    <recommendedName>
        <fullName evidence="3">Probable S-methyl-5'-thioinosine phosphorylase</fullName>
        <ecNumber evidence="3">2.4.2.44</ecNumber>
    </recommendedName>
    <alternativeName>
        <fullName evidence="3">5'-methylthioinosine phosphorylase</fullName>
        <shortName evidence="3">MTI phosphorylase</shortName>
        <shortName evidence="3">MTIP</shortName>
    </alternativeName>
</protein>
<name>A0A839HCN3_9GAMM</name>
<feature type="binding site" evidence="3">
    <location>
        <position position="191"/>
    </location>
    <ligand>
        <name>phosphate</name>
        <dbReference type="ChEBI" id="CHEBI:43474"/>
    </ligand>
</feature>
<feature type="site" description="Important for substrate specificity" evidence="3">
    <location>
        <position position="226"/>
    </location>
</feature>
<dbReference type="Proteomes" id="UP000548632">
    <property type="component" value="Unassembled WGS sequence"/>
</dbReference>
<dbReference type="EC" id="2.4.2.44" evidence="3"/>
<dbReference type="AlphaFoldDB" id="A0A839HCN3"/>
<dbReference type="NCBIfam" id="NF006599">
    <property type="entry name" value="PRK09136.1"/>
    <property type="match status" value="1"/>
</dbReference>
<comment type="caution">
    <text evidence="3">Lacks conserved residue(s) required for the propagation of feature annotation.</text>
</comment>
<comment type="pathway">
    <text evidence="3">Purine metabolism; purine nucleoside salvage.</text>
</comment>
<feature type="domain" description="Nucleoside phosphorylase" evidence="4">
    <location>
        <begin position="4"/>
        <end position="248"/>
    </location>
</feature>
<dbReference type="GO" id="GO:0006166">
    <property type="term" value="P:purine ribonucleoside salvage"/>
    <property type="evidence" value="ECO:0007669"/>
    <property type="project" value="UniProtKB-UniRule"/>
</dbReference>
<evidence type="ECO:0000256" key="2">
    <source>
        <dbReference type="ARBA" id="ARBA00022679"/>
    </source>
</evidence>
<dbReference type="PANTHER" id="PTHR42679:SF2">
    <property type="entry name" value="S-METHYL-5'-THIOADENOSINE PHOSPHORYLASE"/>
    <property type="match status" value="1"/>
</dbReference>
<dbReference type="InterPro" id="IPR010044">
    <property type="entry name" value="MTAP"/>
</dbReference>
<proteinExistence type="inferred from homology"/>
<evidence type="ECO:0000256" key="1">
    <source>
        <dbReference type="ARBA" id="ARBA00022676"/>
    </source>
</evidence>
<sequence length="255" mass="26657">MTSLAIIGGTGFDTLPDLVIEHRAPVTTPYGDTSAALLRGRLAGHPVLFLPRHGATHGIAPHQINYRANIQALAQVGVTDIIALGAVGGIAADCGPGVLCVPDQLIDYTSGRELTFFSDSSRGDERAAVLHSDFTSPYCETLRQQLLTSAAAANVPIRAAGCLAVTQGPRLETAAEIRRLERDGCDLVGMTGMPEAILARELGLCYAALTFVVNWAAGKAAGEITMDEIHANLTACAGQVGQVLRAVVQVSGREC</sequence>
<keyword evidence="3" id="KW-0660">Purine salvage</keyword>
<dbReference type="GO" id="GO:0005829">
    <property type="term" value="C:cytosol"/>
    <property type="evidence" value="ECO:0007669"/>
    <property type="project" value="TreeGrafter"/>
</dbReference>
<comment type="caution">
    <text evidence="5">The sequence shown here is derived from an EMBL/GenBank/DDBJ whole genome shotgun (WGS) entry which is preliminary data.</text>
</comment>
<feature type="binding site" evidence="3">
    <location>
        <position position="10"/>
    </location>
    <ligand>
        <name>phosphate</name>
        <dbReference type="ChEBI" id="CHEBI:43474"/>
    </ligand>
</feature>
<feature type="binding site" evidence="3">
    <location>
        <position position="190"/>
    </location>
    <ligand>
        <name>substrate</name>
    </ligand>
</feature>
<comment type="miscellaneous">
    <text evidence="3">Although this enzyme belongs to the family of MTA phosphorylases based on sequence homology, it has been shown that conserved amino acid substitutions in the substrate binding pocket convert the substrate specificity of this enzyme from 6-aminopurines to 6-oxopurines.</text>
</comment>
<evidence type="ECO:0000313" key="6">
    <source>
        <dbReference type="Proteomes" id="UP000548632"/>
    </source>
</evidence>
<reference evidence="5 6" key="1">
    <citation type="journal article" date="2020" name="Arch. Microbiol.">
        <title>The genome sequence of the giant phototrophic gammaproteobacterium Thiospirillum jenense gives insight into its physiological properties and phylogenetic relationships.</title>
        <authorList>
            <person name="Imhoff J.F."/>
            <person name="Meyer T.E."/>
            <person name="Kyndt J.A."/>
        </authorList>
    </citation>
    <scope>NUCLEOTIDE SEQUENCE [LARGE SCALE GENOMIC DNA]</scope>
    <source>
        <strain evidence="5 6">DSM 216</strain>
    </source>
</reference>
<dbReference type="CDD" id="cd09010">
    <property type="entry name" value="MTAP_SsMTAPII_like_MTIP"/>
    <property type="match status" value="1"/>
</dbReference>
<comment type="subunit">
    <text evidence="3">Homotrimer.</text>
</comment>
<comment type="similarity">
    <text evidence="3">Belongs to the PNP/MTAP phosphorylase family. MTAP subfamily.</text>
</comment>
<dbReference type="GO" id="GO:0017061">
    <property type="term" value="F:S-methyl-5-thioadenosine phosphorylase activity"/>
    <property type="evidence" value="ECO:0007669"/>
    <property type="project" value="InterPro"/>
</dbReference>
<comment type="catalytic activity">
    <reaction evidence="3">
        <text>S-methyl-5'-thioinosine + phosphate = 5-(methylsulfanyl)-alpha-D-ribose 1-phosphate + hypoxanthine</text>
        <dbReference type="Rhea" id="RHEA:30643"/>
        <dbReference type="ChEBI" id="CHEBI:17368"/>
        <dbReference type="ChEBI" id="CHEBI:43474"/>
        <dbReference type="ChEBI" id="CHEBI:48595"/>
        <dbReference type="ChEBI" id="CHEBI:58533"/>
        <dbReference type="EC" id="2.4.2.44"/>
    </reaction>
</comment>
<gene>
    <name evidence="5" type="ORF">HUK38_02130</name>
</gene>
<organism evidence="5 6">
    <name type="scientific">Thiospirillum jenense</name>
    <dbReference type="NCBI Taxonomy" id="1653858"/>
    <lineage>
        <taxon>Bacteria</taxon>
        <taxon>Pseudomonadati</taxon>
        <taxon>Pseudomonadota</taxon>
        <taxon>Gammaproteobacteria</taxon>
        <taxon>Chromatiales</taxon>
        <taxon>Chromatiaceae</taxon>
        <taxon>Thiospirillum</taxon>
    </lineage>
</organism>
<dbReference type="InterPro" id="IPR000845">
    <property type="entry name" value="Nucleoside_phosphorylase_d"/>
</dbReference>
<dbReference type="SUPFAM" id="SSF53167">
    <property type="entry name" value="Purine and uridine phosphorylases"/>
    <property type="match status" value="1"/>
</dbReference>
<dbReference type="EMBL" id="JABVCQ010000003">
    <property type="protein sequence ID" value="MBB1125028.1"/>
    <property type="molecule type" value="Genomic_DNA"/>
</dbReference>